<feature type="compositionally biased region" description="Basic and acidic residues" evidence="2">
    <location>
        <begin position="80"/>
        <end position="94"/>
    </location>
</feature>
<feature type="region of interest" description="Disordered" evidence="2">
    <location>
        <begin position="1"/>
        <end position="100"/>
    </location>
</feature>
<feature type="compositionally biased region" description="Polar residues" evidence="2">
    <location>
        <begin position="495"/>
        <end position="508"/>
    </location>
</feature>
<dbReference type="InterPro" id="IPR013087">
    <property type="entry name" value="Znf_C2H2_type"/>
</dbReference>
<dbReference type="PROSITE" id="PS50157">
    <property type="entry name" value="ZINC_FINGER_C2H2_2"/>
    <property type="match status" value="1"/>
</dbReference>
<dbReference type="PANTHER" id="PTHR38166">
    <property type="entry name" value="C2H2-TYPE DOMAIN-CONTAINING PROTEIN-RELATED"/>
    <property type="match status" value="1"/>
</dbReference>
<evidence type="ECO:0000259" key="3">
    <source>
        <dbReference type="PROSITE" id="PS50157"/>
    </source>
</evidence>
<sequence length="508" mass="57428">MESDSTNGLNQDIHTYTDDSLSRPGSVQRSSDNLQIPTQCGEYRPQIRSPKHGVKSESPEDIPGYLDALCSPEPGPSSASEEKLDQDSSPKPDSDESSSITDICVDNQKSLMVEKIVFVAAQWLRLKLDAWRKNAGDNSKNAPRTSEALSGSHLPSEPSNTINCGNKKRKATERDSYETDNEGEDGNREDQGGSGMFIQQHENLKYACPYFKYNPAKYKDWRTCPGPGWNDVHRVKEHLYRRHKQPQYRCARCWQPFTDQQGLTHHQRADEPCPLREMGYVEGFDATQERNLRSRKRANQKLSETEKWKRVFKILFPHVLVDDIPSPFYDYSQVSQKEDAYRHPESGSLAQYEQYMLREVPQRLRQVLGRELDRDLTVVEENLRRRAGDCVRTLIEEAFQELRQIRRLGSPGQGPEASNDMPALAEGPQLLVSELPSGEGANPHFEGQGEAWPNNFDLDSFDPSSLLEELQFSFDNGDLIEDLLRPGEDGAGEATKQSDSGYASNSPG</sequence>
<evidence type="ECO:0000313" key="4">
    <source>
        <dbReference type="EMBL" id="CVK91322.1"/>
    </source>
</evidence>
<feature type="domain" description="C2H2-type" evidence="3">
    <location>
        <begin position="248"/>
        <end position="268"/>
    </location>
</feature>
<comment type="caution">
    <text evidence="4">The sequence shown here is derived from an EMBL/GenBank/DDBJ whole genome shotgun (WGS) entry which is preliminary data.</text>
</comment>
<protein>
    <recommendedName>
        <fullName evidence="3">C2H2-type domain-containing protein</fullName>
    </recommendedName>
</protein>
<evidence type="ECO:0000256" key="1">
    <source>
        <dbReference type="PROSITE-ProRule" id="PRU00042"/>
    </source>
</evidence>
<keyword evidence="5" id="KW-1185">Reference proteome</keyword>
<organism evidence="4 5">
    <name type="scientific">Fusarium mangiferae</name>
    <name type="common">Mango malformation disease fungus</name>
    <dbReference type="NCBI Taxonomy" id="192010"/>
    <lineage>
        <taxon>Eukaryota</taxon>
        <taxon>Fungi</taxon>
        <taxon>Dikarya</taxon>
        <taxon>Ascomycota</taxon>
        <taxon>Pezizomycotina</taxon>
        <taxon>Sordariomycetes</taxon>
        <taxon>Hypocreomycetidae</taxon>
        <taxon>Hypocreales</taxon>
        <taxon>Nectriaceae</taxon>
        <taxon>Fusarium</taxon>
        <taxon>Fusarium fujikuroi species complex</taxon>
    </lineage>
</organism>
<dbReference type="Proteomes" id="UP000184255">
    <property type="component" value="Unassembled WGS sequence"/>
</dbReference>
<reference evidence="5" key="1">
    <citation type="journal article" date="2016" name="Genome Biol. Evol.">
        <title>Comparative 'omics' of the Fusarium fujikuroi species complex highlights differences in genetic potential and metabolite synthesis.</title>
        <authorList>
            <person name="Niehaus E.-M."/>
            <person name="Muensterkoetter M."/>
            <person name="Proctor R.H."/>
            <person name="Brown D.W."/>
            <person name="Sharon A."/>
            <person name="Idan Y."/>
            <person name="Oren-Young L."/>
            <person name="Sieber C.M."/>
            <person name="Novak O."/>
            <person name="Pencik A."/>
            <person name="Tarkowska D."/>
            <person name="Hromadova K."/>
            <person name="Freeman S."/>
            <person name="Maymon M."/>
            <person name="Elazar M."/>
            <person name="Youssef S.A."/>
            <person name="El-Shabrawy E.S.M."/>
            <person name="Shalaby A.B.A."/>
            <person name="Houterman P."/>
            <person name="Brock N.L."/>
            <person name="Burkhardt I."/>
            <person name="Tsavkelova E.A."/>
            <person name="Dickschat J.S."/>
            <person name="Galuszka P."/>
            <person name="Gueldener U."/>
            <person name="Tudzynski B."/>
        </authorList>
    </citation>
    <scope>NUCLEOTIDE SEQUENCE [LARGE SCALE GENOMIC DNA]</scope>
    <source>
        <strain evidence="5">MRC7560</strain>
    </source>
</reference>
<dbReference type="RefSeq" id="XP_041680988.1">
    <property type="nucleotide sequence ID" value="XM_041830313.1"/>
</dbReference>
<feature type="compositionally biased region" description="Polar residues" evidence="2">
    <location>
        <begin position="1"/>
        <end position="14"/>
    </location>
</feature>
<evidence type="ECO:0000313" key="5">
    <source>
        <dbReference type="Proteomes" id="UP000184255"/>
    </source>
</evidence>
<dbReference type="VEuPathDB" id="FungiDB:FMAN_09465"/>
<evidence type="ECO:0000256" key="2">
    <source>
        <dbReference type="SAM" id="MobiDB-lite"/>
    </source>
</evidence>
<feature type="region of interest" description="Disordered" evidence="2">
    <location>
        <begin position="134"/>
        <end position="195"/>
    </location>
</feature>
<feature type="region of interest" description="Disordered" evidence="2">
    <location>
        <begin position="435"/>
        <end position="457"/>
    </location>
</feature>
<accession>A0A1L7T3P5</accession>
<dbReference type="GO" id="GO:0008270">
    <property type="term" value="F:zinc ion binding"/>
    <property type="evidence" value="ECO:0007669"/>
    <property type="project" value="UniProtKB-KW"/>
</dbReference>
<name>A0A1L7T3P5_FUSMA</name>
<keyword evidence="1" id="KW-0862">Zinc</keyword>
<keyword evidence="1" id="KW-0479">Metal-binding</keyword>
<gene>
    <name evidence="4" type="ORF">FMAN_09465</name>
</gene>
<feature type="compositionally biased region" description="Polar residues" evidence="2">
    <location>
        <begin position="23"/>
        <end position="38"/>
    </location>
</feature>
<dbReference type="EMBL" id="FCQH01000004">
    <property type="protein sequence ID" value="CVK91322.1"/>
    <property type="molecule type" value="Genomic_DNA"/>
</dbReference>
<proteinExistence type="predicted"/>
<keyword evidence="1" id="KW-0863">Zinc-finger</keyword>
<feature type="region of interest" description="Disordered" evidence="2">
    <location>
        <begin position="481"/>
        <end position="508"/>
    </location>
</feature>
<dbReference type="AlphaFoldDB" id="A0A1L7T3P5"/>
<dbReference type="GeneID" id="65088724"/>
<feature type="compositionally biased region" description="Polar residues" evidence="2">
    <location>
        <begin position="136"/>
        <end position="149"/>
    </location>
</feature>
<dbReference type="PANTHER" id="PTHR38166:SF1">
    <property type="entry name" value="C2H2-TYPE DOMAIN-CONTAINING PROTEIN"/>
    <property type="match status" value="1"/>
</dbReference>